<reference evidence="1" key="1">
    <citation type="submission" date="2021-03" db="EMBL/GenBank/DDBJ databases">
        <authorList>
            <person name="Palmer J.M."/>
        </authorList>
    </citation>
    <scope>NUCLEOTIDE SEQUENCE</scope>
    <source>
        <strain evidence="1">ARV_011</strain>
    </source>
</reference>
<accession>A0A9P7V712</accession>
<sequence>MSCLTLSLRELKRPQPPLQVKSVSSSNDMCKMFMASKDLFCQSIEGHHTKKLMEQVVDWMQINQFQYKSNSSNKNTNNNLNGSNESISGLPTNTSLALVIKGYGYKRSMGPSLVAKINDIHKLGKYLVSCQVAGMDHEILLIKPDLSLCITTGDTIELFVKTKIIKTINGKSMDLYLNWKIIR</sequence>
<dbReference type="AlphaFoldDB" id="A0A9P7V712"/>
<dbReference type="Proteomes" id="UP000790833">
    <property type="component" value="Unassembled WGS sequence"/>
</dbReference>
<evidence type="ECO:0000313" key="1">
    <source>
        <dbReference type="EMBL" id="KAG7192376.1"/>
    </source>
</evidence>
<gene>
    <name evidence="1" type="ORF">KQ657_001775</name>
</gene>
<name>A0A9P7V712_9ASCO</name>
<dbReference type="GeneID" id="66115149"/>
<keyword evidence="2" id="KW-1185">Reference proteome</keyword>
<organism evidence="1 2">
    <name type="scientific">Scheffersomyces spartinae</name>
    <dbReference type="NCBI Taxonomy" id="45513"/>
    <lineage>
        <taxon>Eukaryota</taxon>
        <taxon>Fungi</taxon>
        <taxon>Dikarya</taxon>
        <taxon>Ascomycota</taxon>
        <taxon>Saccharomycotina</taxon>
        <taxon>Pichiomycetes</taxon>
        <taxon>Debaryomycetaceae</taxon>
        <taxon>Scheffersomyces</taxon>
    </lineage>
</organism>
<dbReference type="RefSeq" id="XP_043047926.1">
    <property type="nucleotide sequence ID" value="XM_043192558.1"/>
</dbReference>
<proteinExistence type="predicted"/>
<comment type="caution">
    <text evidence="1">The sequence shown here is derived from an EMBL/GenBank/DDBJ whole genome shotgun (WGS) entry which is preliminary data.</text>
</comment>
<dbReference type="EMBL" id="JAHMUF010000018">
    <property type="protein sequence ID" value="KAG7192376.1"/>
    <property type="molecule type" value="Genomic_DNA"/>
</dbReference>
<evidence type="ECO:0000313" key="2">
    <source>
        <dbReference type="Proteomes" id="UP000790833"/>
    </source>
</evidence>
<protein>
    <submittedName>
        <fullName evidence="1">Uncharacterized protein</fullName>
    </submittedName>
</protein>